<evidence type="ECO:0000256" key="6">
    <source>
        <dbReference type="SAM" id="Phobius"/>
    </source>
</evidence>
<sequence>NYVQDNMGWGLGFGLPCVAMAIALIVFLMGTRTYRYYVLTSKSPLSELAEDCVTWWRSCRSPLPTSGGMHQDIKDVEIKETLLHKAAHPSGSVDCCQRSSLR</sequence>
<evidence type="ECO:0000256" key="5">
    <source>
        <dbReference type="ARBA" id="ARBA00023136"/>
    </source>
</evidence>
<evidence type="ECO:0000256" key="1">
    <source>
        <dbReference type="ARBA" id="ARBA00004141"/>
    </source>
</evidence>
<dbReference type="GO" id="GO:0022857">
    <property type="term" value="F:transmembrane transporter activity"/>
    <property type="evidence" value="ECO:0007669"/>
    <property type="project" value="InterPro"/>
</dbReference>
<accession>A0A1D1ZHV0</accession>
<protein>
    <submittedName>
        <fullName evidence="7">Peptide transporter PTR3-A</fullName>
    </submittedName>
</protein>
<feature type="transmembrane region" description="Helical" evidence="6">
    <location>
        <begin position="6"/>
        <end position="29"/>
    </location>
</feature>
<dbReference type="GO" id="GO:0016020">
    <property type="term" value="C:membrane"/>
    <property type="evidence" value="ECO:0007669"/>
    <property type="project" value="UniProtKB-SubCell"/>
</dbReference>
<feature type="non-terminal residue" evidence="7">
    <location>
        <position position="102"/>
    </location>
</feature>
<dbReference type="AlphaFoldDB" id="A0A1D1ZHV0"/>
<keyword evidence="4 6" id="KW-1133">Transmembrane helix</keyword>
<dbReference type="Pfam" id="PF00854">
    <property type="entry name" value="PTR2"/>
    <property type="match status" value="1"/>
</dbReference>
<dbReference type="Gene3D" id="1.20.1250.20">
    <property type="entry name" value="MFS general substrate transporter like domains"/>
    <property type="match status" value="1"/>
</dbReference>
<gene>
    <name evidence="7" type="primary">PTR3-A_1</name>
    <name evidence="7" type="ORF">g.19638</name>
</gene>
<evidence type="ECO:0000256" key="3">
    <source>
        <dbReference type="ARBA" id="ARBA00022692"/>
    </source>
</evidence>
<reference evidence="7" key="1">
    <citation type="submission" date="2015-07" db="EMBL/GenBank/DDBJ databases">
        <title>Transcriptome Assembly of Anthurium amnicola.</title>
        <authorList>
            <person name="Suzuki J."/>
        </authorList>
    </citation>
    <scope>NUCLEOTIDE SEQUENCE</scope>
</reference>
<dbReference type="PANTHER" id="PTHR11654">
    <property type="entry name" value="OLIGOPEPTIDE TRANSPORTER-RELATED"/>
    <property type="match status" value="1"/>
</dbReference>
<evidence type="ECO:0000256" key="4">
    <source>
        <dbReference type="ARBA" id="ARBA00022989"/>
    </source>
</evidence>
<keyword evidence="5 6" id="KW-0472">Membrane</keyword>
<feature type="non-terminal residue" evidence="7">
    <location>
        <position position="1"/>
    </location>
</feature>
<dbReference type="InterPro" id="IPR036259">
    <property type="entry name" value="MFS_trans_sf"/>
</dbReference>
<proteinExistence type="inferred from homology"/>
<dbReference type="EMBL" id="GDJX01001507">
    <property type="protein sequence ID" value="JAT66429.1"/>
    <property type="molecule type" value="Transcribed_RNA"/>
</dbReference>
<evidence type="ECO:0000313" key="7">
    <source>
        <dbReference type="EMBL" id="JAT66429.1"/>
    </source>
</evidence>
<dbReference type="InterPro" id="IPR000109">
    <property type="entry name" value="POT_fam"/>
</dbReference>
<keyword evidence="3 6" id="KW-0812">Transmembrane</keyword>
<comment type="subcellular location">
    <subcellularLocation>
        <location evidence="1">Membrane</location>
        <topology evidence="1">Multi-pass membrane protein</topology>
    </subcellularLocation>
</comment>
<evidence type="ECO:0000256" key="2">
    <source>
        <dbReference type="ARBA" id="ARBA00005982"/>
    </source>
</evidence>
<name>A0A1D1ZHV0_9ARAE</name>
<organism evidence="7">
    <name type="scientific">Anthurium amnicola</name>
    <dbReference type="NCBI Taxonomy" id="1678845"/>
    <lineage>
        <taxon>Eukaryota</taxon>
        <taxon>Viridiplantae</taxon>
        <taxon>Streptophyta</taxon>
        <taxon>Embryophyta</taxon>
        <taxon>Tracheophyta</taxon>
        <taxon>Spermatophyta</taxon>
        <taxon>Magnoliopsida</taxon>
        <taxon>Liliopsida</taxon>
        <taxon>Araceae</taxon>
        <taxon>Pothoideae</taxon>
        <taxon>Potheae</taxon>
        <taxon>Anthurium</taxon>
    </lineage>
</organism>
<comment type="similarity">
    <text evidence="2">Belongs to the major facilitator superfamily. Proton-dependent oligopeptide transporter (POT/PTR) (TC 2.A.17) family.</text>
</comment>